<dbReference type="GO" id="GO:0009102">
    <property type="term" value="P:biotin biosynthetic process"/>
    <property type="evidence" value="ECO:0007669"/>
    <property type="project" value="UniProtKB-KW"/>
</dbReference>
<comment type="similarity">
    <text evidence="3">Belongs to the class-II pyridoxal-phosphate-dependent aminotransferase family. BioF subfamily.</text>
</comment>
<reference evidence="16 17" key="1">
    <citation type="submission" date="2014-02" db="EMBL/GenBank/DDBJ databases">
        <title>Draft genome sequence of Rickettsia buchneri sp. nov. ISO7T.</title>
        <authorList>
            <person name="Felsheim R.F."/>
            <person name="Kurtti T.J."/>
            <person name="Munderloh U.G."/>
        </authorList>
    </citation>
    <scope>NUCLEOTIDE SEQUENCE [LARGE SCALE GENOMIC DNA]</scope>
    <source>
        <strain evidence="17">ISO7</strain>
        <plasmid evidence="16">pREISMN_2</plasmid>
    </source>
</reference>
<dbReference type="AlphaFoldDB" id="A0A8E0WKW1"/>
<protein>
    <recommendedName>
        <fullName evidence="6">5-aminolevulinate synthase</fullName>
        <ecNumber evidence="5">2.3.1.47</ecNumber>
    </recommendedName>
    <alternativeName>
        <fullName evidence="10">7-keto-8-amino-pelargonic acid synthase</fullName>
    </alternativeName>
    <alternativeName>
        <fullName evidence="11">8-amino-7-ketopelargonate synthase</fullName>
    </alternativeName>
</protein>
<evidence type="ECO:0000256" key="9">
    <source>
        <dbReference type="ARBA" id="ARBA00022898"/>
    </source>
</evidence>
<comment type="pathway">
    <text evidence="2">Cofactor biosynthesis; biotin biosynthesis.</text>
</comment>
<gene>
    <name evidence="16" type="primary">bioF_1</name>
    <name evidence="15" type="synonym">bioF_2</name>
    <name evidence="16" type="ORF">REISMN_08375</name>
    <name evidence="15" type="ORF">REISMN_08570</name>
</gene>
<keyword evidence="8" id="KW-0093">Biotin biosynthesis</keyword>
<evidence type="ECO:0000256" key="4">
    <source>
        <dbReference type="ARBA" id="ARBA00011738"/>
    </source>
</evidence>
<dbReference type="Proteomes" id="UP000027161">
    <property type="component" value="Unassembled WGS sequence"/>
</dbReference>
<evidence type="ECO:0000313" key="17">
    <source>
        <dbReference type="Proteomes" id="UP000027161"/>
    </source>
</evidence>
<dbReference type="PANTHER" id="PTHR13693">
    <property type="entry name" value="CLASS II AMINOTRANSFERASE/8-AMINO-7-OXONONANOATE SYNTHASE"/>
    <property type="match status" value="1"/>
</dbReference>
<keyword evidence="7 16" id="KW-0808">Transferase</keyword>
<dbReference type="Gene3D" id="3.90.1150.10">
    <property type="entry name" value="Aspartate Aminotransferase, domain 1"/>
    <property type="match status" value="1"/>
</dbReference>
<evidence type="ECO:0000256" key="1">
    <source>
        <dbReference type="ARBA" id="ARBA00001933"/>
    </source>
</evidence>
<comment type="cofactor">
    <cofactor evidence="1 13">
        <name>pyridoxal 5'-phosphate</name>
        <dbReference type="ChEBI" id="CHEBI:597326"/>
    </cofactor>
</comment>
<evidence type="ECO:0000259" key="14">
    <source>
        <dbReference type="Pfam" id="PF00155"/>
    </source>
</evidence>
<sequence>MYELYKQYLSTLYNTEKYRKLPDLKYLDQKSYLNFSTNDYLALSHHPEIIKAAKLALDDFGAGATGSRLLSGNNKLFESLENRIAQDKQTEAALIFNSGFQTNFSVLSSLLDSKILNARPLVFFDKLNHSSLYQAVFLSGAELIRYHHNDIEHLSSLLNKHENDQKPKFIVTETIFGMDGDILPIHEIVALAEKHRAFLYLDEAHATGIIGHYGYGLSTIINIKHIPHLIMGTFSKALGGSGGYIACTQILKDYLINKAPGFIYSTASSPMVIGAASKAWDMIKDFEQERRYLFSLGATLREGLTNLGFNIGLSSSHIIPIILGTEELATKAKENLLRNGIITSCIRPPTVPPGSSRIRIALNVSHKKQDIEQLLKVFKTL</sequence>
<dbReference type="SUPFAM" id="SSF53383">
    <property type="entry name" value="PLP-dependent transferases"/>
    <property type="match status" value="1"/>
</dbReference>
<evidence type="ECO:0000256" key="3">
    <source>
        <dbReference type="ARBA" id="ARBA00010008"/>
    </source>
</evidence>
<dbReference type="GO" id="GO:0030170">
    <property type="term" value="F:pyridoxal phosphate binding"/>
    <property type="evidence" value="ECO:0007669"/>
    <property type="project" value="InterPro"/>
</dbReference>
<evidence type="ECO:0000256" key="6">
    <source>
        <dbReference type="ARBA" id="ARBA00017999"/>
    </source>
</evidence>
<dbReference type="InterPro" id="IPR015422">
    <property type="entry name" value="PyrdxlP-dep_Trfase_small"/>
</dbReference>
<dbReference type="InterPro" id="IPR001917">
    <property type="entry name" value="Aminotrans_II_pyridoxalP_BS"/>
</dbReference>
<keyword evidence="9 13" id="KW-0663">Pyridoxal phosphate</keyword>
<dbReference type="EC" id="2.3.1.47" evidence="5"/>
<evidence type="ECO:0000313" key="16">
    <source>
        <dbReference type="EMBL" id="KDO02187.1"/>
    </source>
</evidence>
<evidence type="ECO:0000256" key="12">
    <source>
        <dbReference type="ARBA" id="ARBA00047715"/>
    </source>
</evidence>
<accession>A0A8E0WKW1</accession>
<evidence type="ECO:0000256" key="2">
    <source>
        <dbReference type="ARBA" id="ARBA00004746"/>
    </source>
</evidence>
<dbReference type="PROSITE" id="PS00599">
    <property type="entry name" value="AA_TRANSFER_CLASS_2"/>
    <property type="match status" value="1"/>
</dbReference>
<dbReference type="Pfam" id="PF00155">
    <property type="entry name" value="Aminotran_1_2"/>
    <property type="match status" value="1"/>
</dbReference>
<comment type="catalytic activity">
    <reaction evidence="12">
        <text>6-carboxyhexanoyl-[ACP] + L-alanine + H(+) = (8S)-8-amino-7-oxononanoate + holo-[ACP] + CO2</text>
        <dbReference type="Rhea" id="RHEA:42288"/>
        <dbReference type="Rhea" id="RHEA-COMP:9685"/>
        <dbReference type="Rhea" id="RHEA-COMP:9955"/>
        <dbReference type="ChEBI" id="CHEBI:15378"/>
        <dbReference type="ChEBI" id="CHEBI:16526"/>
        <dbReference type="ChEBI" id="CHEBI:57972"/>
        <dbReference type="ChEBI" id="CHEBI:64479"/>
        <dbReference type="ChEBI" id="CHEBI:78846"/>
        <dbReference type="ChEBI" id="CHEBI:149468"/>
        <dbReference type="EC" id="2.3.1.47"/>
    </reaction>
</comment>
<comment type="caution">
    <text evidence="16">The sequence shown here is derived from an EMBL/GenBank/DDBJ whole genome shotgun (WGS) entry which is preliminary data.</text>
</comment>
<dbReference type="InterPro" id="IPR004839">
    <property type="entry name" value="Aminotransferase_I/II_large"/>
</dbReference>
<evidence type="ECO:0000256" key="8">
    <source>
        <dbReference type="ARBA" id="ARBA00022756"/>
    </source>
</evidence>
<name>A0A8E0WKW1_9RICK</name>
<dbReference type="InterPro" id="IPR015421">
    <property type="entry name" value="PyrdxlP-dep_Trfase_major"/>
</dbReference>
<dbReference type="InterPro" id="IPR015424">
    <property type="entry name" value="PyrdxlP-dep_Trfase"/>
</dbReference>
<evidence type="ECO:0000256" key="7">
    <source>
        <dbReference type="ARBA" id="ARBA00022679"/>
    </source>
</evidence>
<evidence type="ECO:0000256" key="10">
    <source>
        <dbReference type="ARBA" id="ARBA00032610"/>
    </source>
</evidence>
<evidence type="ECO:0000256" key="5">
    <source>
        <dbReference type="ARBA" id="ARBA00013187"/>
    </source>
</evidence>
<dbReference type="RefSeq" id="WP_008581464.1">
    <property type="nucleotide sequence ID" value="NZ_JFKF01000201.1"/>
</dbReference>
<dbReference type="GO" id="GO:0008710">
    <property type="term" value="F:8-amino-7-oxononanoate synthase activity"/>
    <property type="evidence" value="ECO:0007669"/>
    <property type="project" value="UniProtKB-EC"/>
</dbReference>
<feature type="domain" description="Aminotransferase class I/classII large" evidence="14">
    <location>
        <begin position="32"/>
        <end position="377"/>
    </location>
</feature>
<evidence type="ECO:0000313" key="15">
    <source>
        <dbReference type="EMBL" id="KDO02150.1"/>
    </source>
</evidence>
<dbReference type="EMBL" id="JFKF01000206">
    <property type="protein sequence ID" value="KDO02150.1"/>
    <property type="molecule type" value="Genomic_DNA"/>
</dbReference>
<proteinExistence type="inferred from homology"/>
<keyword evidence="16" id="KW-0614">Plasmid</keyword>
<keyword evidence="17" id="KW-1185">Reference proteome</keyword>
<evidence type="ECO:0000256" key="13">
    <source>
        <dbReference type="RuleBase" id="RU003693"/>
    </source>
</evidence>
<comment type="subunit">
    <text evidence="4">Homodimer.</text>
</comment>
<dbReference type="InterPro" id="IPR050087">
    <property type="entry name" value="AON_synthase_class-II"/>
</dbReference>
<dbReference type="Gene3D" id="3.40.640.10">
    <property type="entry name" value="Type I PLP-dependent aspartate aminotransferase-like (Major domain)"/>
    <property type="match status" value="1"/>
</dbReference>
<dbReference type="CDD" id="cd06454">
    <property type="entry name" value="KBL_like"/>
    <property type="match status" value="1"/>
</dbReference>
<keyword evidence="16" id="KW-0012">Acyltransferase</keyword>
<evidence type="ECO:0000256" key="11">
    <source>
        <dbReference type="ARBA" id="ARBA00033381"/>
    </source>
</evidence>
<dbReference type="PANTHER" id="PTHR13693:SF100">
    <property type="entry name" value="8-AMINO-7-OXONONANOATE SYNTHASE"/>
    <property type="match status" value="1"/>
</dbReference>
<geneLocation type="plasmid" evidence="16">
    <name>pREISMN_2</name>
</geneLocation>
<organism evidence="16 17">
    <name type="scientific">Rickettsia tamurae subsp. buchneri</name>
    <dbReference type="NCBI Taxonomy" id="1462938"/>
    <lineage>
        <taxon>Bacteria</taxon>
        <taxon>Pseudomonadati</taxon>
        <taxon>Pseudomonadota</taxon>
        <taxon>Alphaproteobacteria</taxon>
        <taxon>Rickettsiales</taxon>
        <taxon>Rickettsiaceae</taxon>
        <taxon>Rickettsieae</taxon>
        <taxon>Rickettsia</taxon>
        <taxon>spotted fever group</taxon>
    </lineage>
</organism>
<dbReference type="EMBL" id="JFKF01000201">
    <property type="protein sequence ID" value="KDO02187.1"/>
    <property type="molecule type" value="Genomic_DNA"/>
</dbReference>